<dbReference type="Proteomes" id="UP000230560">
    <property type="component" value="Chromosome"/>
</dbReference>
<name>A0A808FEN5_XANCI</name>
<reference evidence="2 3" key="1">
    <citation type="journal article" date="2017" name="BMC Genomics">
        <title>Xanthomonas adaptation to common bean is associated with horizontal transfers of genes encoding TAL effectors.</title>
        <authorList>
            <person name="Ruh M."/>
            <person name="Briand M."/>
            <person name="Bonneau S."/>
            <person name="Jacques M.A."/>
            <person name="Chen N.W.G."/>
        </authorList>
    </citation>
    <scope>NUCLEOTIDE SEQUENCE [LARGE SCALE GENOMIC DNA]</scope>
    <source>
        <strain evidence="2">CFBP6167</strain>
        <strain evidence="1 3">CFBP6991</strain>
    </source>
</reference>
<sequence>MSAFRTRCVCATGAYRAVAATGDVTQDAMPAMALRIAANLKAERGPGPRDDGWRASKSSRATVWQSAQPLCWLFLFDTHRIDGNFAKFQVGTLLPVIDAAR</sequence>
<evidence type="ECO:0000313" key="2">
    <source>
        <dbReference type="EMBL" id="ATS88258.1"/>
    </source>
</evidence>
<gene>
    <name evidence="2" type="ORF">XcfCFBP6167P_07985</name>
    <name evidence="1" type="ORF">XcfCFBP6991P_11995</name>
</gene>
<dbReference type="AlphaFoldDB" id="A0A808FEN5"/>
<proteinExistence type="predicted"/>
<evidence type="ECO:0000313" key="1">
    <source>
        <dbReference type="EMBL" id="ATS84587.1"/>
    </source>
</evidence>
<dbReference type="EMBL" id="CP021018">
    <property type="protein sequence ID" value="ATS88258.1"/>
    <property type="molecule type" value="Genomic_DNA"/>
</dbReference>
<protein>
    <submittedName>
        <fullName evidence="2">Uncharacterized protein</fullName>
    </submittedName>
</protein>
<evidence type="ECO:0000313" key="3">
    <source>
        <dbReference type="Proteomes" id="UP000230560"/>
    </source>
</evidence>
<accession>A0A808FEN5</accession>
<organism evidence="2">
    <name type="scientific">Xanthomonas citri pv. phaseoli var. fuscans</name>
    <dbReference type="NCBI Taxonomy" id="473423"/>
    <lineage>
        <taxon>Bacteria</taxon>
        <taxon>Pseudomonadati</taxon>
        <taxon>Pseudomonadota</taxon>
        <taxon>Gammaproteobacteria</taxon>
        <taxon>Lysobacterales</taxon>
        <taxon>Lysobacteraceae</taxon>
        <taxon>Xanthomonas</taxon>
    </lineage>
</organism>
<dbReference type="EMBL" id="CP021015">
    <property type="protein sequence ID" value="ATS84587.1"/>
    <property type="molecule type" value="Genomic_DNA"/>
</dbReference>